<dbReference type="PANTHER" id="PTHR43721">
    <property type="entry name" value="ELONGATION FACTOR TU-RELATED"/>
    <property type="match status" value="1"/>
</dbReference>
<reference evidence="9" key="1">
    <citation type="journal article" date="2019" name="Mol. Phylogenet. Evol.">
        <title>Morphological evolution and classification of the red algal order Ceramiales inferred using plastid phylogenomics.</title>
        <authorList>
            <person name="Diaz-Tapia P."/>
            <person name="Pasella M.M."/>
            <person name="Verbruggen H."/>
            <person name="Maggs C.A."/>
        </authorList>
    </citation>
    <scope>NUCLEOTIDE SEQUENCE</scope>
    <source>
        <strain evidence="9">PD2995</strain>
    </source>
</reference>
<dbReference type="NCBIfam" id="NF009373">
    <property type="entry name" value="PRK12736.1"/>
    <property type="match status" value="1"/>
</dbReference>
<dbReference type="CDD" id="cd01884">
    <property type="entry name" value="EF_Tu"/>
    <property type="match status" value="1"/>
</dbReference>
<dbReference type="GO" id="GO:0003924">
    <property type="term" value="F:GTPase activity"/>
    <property type="evidence" value="ECO:0007669"/>
    <property type="project" value="UniProtKB-UniRule"/>
</dbReference>
<dbReference type="InterPro" id="IPR050055">
    <property type="entry name" value="EF-Tu_GTPase"/>
</dbReference>
<dbReference type="GO" id="GO:0005525">
    <property type="term" value="F:GTP binding"/>
    <property type="evidence" value="ECO:0007669"/>
    <property type="project" value="UniProtKB-UniRule"/>
</dbReference>
<evidence type="ECO:0000256" key="7">
    <source>
        <dbReference type="RuleBase" id="RU000325"/>
    </source>
</evidence>
<sequence length="406" mass="44573">MAREKFERKKPHVNIGTIGHVDHGKTTLTAAISATLAGDTEGKAKKFDEIDAAPEEKARGITINTAHIEYETENRHYAHVDCPGHADYVKNMITGAAQMDGAILVVSAVDGPMPQTREHILLAKQVGVPNIVVFLNKEDQVDDEELKDLVALEVRELLDKYDFPGDDIPFVAGSALLALEHINENNSDDNKWVNKIRDLMNAVDSYIPTPQRDTEKTFLMAVEDVFSITGRGTVATGRIERGIIKVGDTIEIVGIQDTQTTTITGLEMFQKTLDEGMAGDNIGILLRGVQKQQIQRGMVLAQPGTITPHTEFEAEVYILTKEEGGRHTPFFPGYRPQFYVRTTDVTGTITQFTADDGSTAEMVMPGDRIKMSAELINPIAIEQGMRFAIREGGRTVGAGVVSKILK</sequence>
<evidence type="ECO:0000256" key="3">
    <source>
        <dbReference type="ARBA" id="ARBA00022741"/>
    </source>
</evidence>
<dbReference type="InterPro" id="IPR009001">
    <property type="entry name" value="Transl_elong_EF1A/Init_IF2_C"/>
</dbReference>
<evidence type="ECO:0000259" key="8">
    <source>
        <dbReference type="PROSITE" id="PS51722"/>
    </source>
</evidence>
<dbReference type="FunFam" id="2.40.30.10:FF:000046">
    <property type="entry name" value="Elongation factor Tu"/>
    <property type="match status" value="1"/>
</dbReference>
<dbReference type="PROSITE" id="PS51722">
    <property type="entry name" value="G_TR_2"/>
    <property type="match status" value="1"/>
</dbReference>
<dbReference type="Pfam" id="PF03144">
    <property type="entry name" value="GTP_EFTU_D2"/>
    <property type="match status" value="1"/>
</dbReference>
<dbReference type="NCBIfam" id="TIGR00231">
    <property type="entry name" value="small_GTP"/>
    <property type="match status" value="1"/>
</dbReference>
<comment type="subcellular location">
    <subcellularLocation>
        <location evidence="1">Plastid</location>
    </subcellularLocation>
</comment>
<dbReference type="CDD" id="cd03707">
    <property type="entry name" value="EFTU_III"/>
    <property type="match status" value="1"/>
</dbReference>
<accession>A0A4D6WZ19</accession>
<proteinExistence type="inferred from homology"/>
<protein>
    <recommendedName>
        <fullName evidence="7">Elongation factor Tu</fullName>
    </recommendedName>
</protein>
<dbReference type="NCBIfam" id="NF000766">
    <property type="entry name" value="PRK00049.1"/>
    <property type="match status" value="1"/>
</dbReference>
<dbReference type="InterPro" id="IPR009000">
    <property type="entry name" value="Transl_B-barrel_sf"/>
</dbReference>
<dbReference type="PANTHER" id="PTHR43721:SF22">
    <property type="entry name" value="ELONGATION FACTOR TU, MITOCHONDRIAL"/>
    <property type="match status" value="1"/>
</dbReference>
<comment type="function">
    <text evidence="7">This protein promotes the GTP-dependent binding of aminoacyl-tRNA to the A-site of ribosomes during protein biosynthesis.</text>
</comment>
<keyword evidence="3 7" id="KW-0547">Nucleotide-binding</keyword>
<dbReference type="InterPro" id="IPR004541">
    <property type="entry name" value="Transl_elong_EFTu/EF1A_bac/org"/>
</dbReference>
<dbReference type="InterPro" id="IPR005225">
    <property type="entry name" value="Small_GTP-bd"/>
</dbReference>
<dbReference type="GO" id="GO:0003746">
    <property type="term" value="F:translation elongation factor activity"/>
    <property type="evidence" value="ECO:0007669"/>
    <property type="project" value="UniProtKB-UniRule"/>
</dbReference>
<feature type="domain" description="Tr-type G" evidence="8">
    <location>
        <begin position="10"/>
        <end position="211"/>
    </location>
</feature>
<keyword evidence="5" id="KW-0648">Protein biosynthesis</keyword>
<dbReference type="AlphaFoldDB" id="A0A4D6WZ19"/>
<dbReference type="InterPro" id="IPR033720">
    <property type="entry name" value="EFTU_2"/>
</dbReference>
<evidence type="ECO:0000313" key="9">
    <source>
        <dbReference type="EMBL" id="QCI08673.1"/>
    </source>
</evidence>
<evidence type="ECO:0000256" key="2">
    <source>
        <dbReference type="ARBA" id="ARBA00007249"/>
    </source>
</evidence>
<dbReference type="FunFam" id="3.40.50.300:FF:000003">
    <property type="entry name" value="Elongation factor Tu"/>
    <property type="match status" value="1"/>
</dbReference>
<geneLocation type="plastid" evidence="9"/>
<evidence type="ECO:0000256" key="4">
    <source>
        <dbReference type="ARBA" id="ARBA00022768"/>
    </source>
</evidence>
<dbReference type="InterPro" id="IPR027417">
    <property type="entry name" value="P-loop_NTPase"/>
</dbReference>
<dbReference type="NCBIfam" id="NF009372">
    <property type="entry name" value="PRK12735.1"/>
    <property type="match status" value="1"/>
</dbReference>
<evidence type="ECO:0000256" key="6">
    <source>
        <dbReference type="ARBA" id="ARBA00023134"/>
    </source>
</evidence>
<evidence type="ECO:0000256" key="5">
    <source>
        <dbReference type="ARBA" id="ARBA00022917"/>
    </source>
</evidence>
<dbReference type="Gene3D" id="3.40.50.300">
    <property type="entry name" value="P-loop containing nucleotide triphosphate hydrolases"/>
    <property type="match status" value="1"/>
</dbReference>
<dbReference type="EMBL" id="MK814736">
    <property type="protein sequence ID" value="QCI08673.1"/>
    <property type="molecule type" value="Genomic_DNA"/>
</dbReference>
<dbReference type="GO" id="GO:0009507">
    <property type="term" value="C:chloroplast"/>
    <property type="evidence" value="ECO:0007669"/>
    <property type="project" value="UniProtKB-ARBA"/>
</dbReference>
<evidence type="ECO:0000256" key="1">
    <source>
        <dbReference type="ARBA" id="ARBA00004474"/>
    </source>
</evidence>
<dbReference type="SUPFAM" id="SSF50465">
    <property type="entry name" value="EF-Tu/eEF-1alpha/eIF2-gamma C-terminal domain"/>
    <property type="match status" value="1"/>
</dbReference>
<keyword evidence="4 7" id="KW-0251">Elongation factor</keyword>
<reference evidence="9" key="2">
    <citation type="submission" date="2019-04" db="EMBL/GenBank/DDBJ databases">
        <authorList>
            <person name="Pasella M."/>
        </authorList>
    </citation>
    <scope>NUCLEOTIDE SEQUENCE</scope>
    <source>
        <strain evidence="9">PD2995</strain>
    </source>
</reference>
<dbReference type="FunFam" id="2.40.30.10:FF:000001">
    <property type="entry name" value="Elongation factor Tu"/>
    <property type="match status" value="1"/>
</dbReference>
<dbReference type="HAMAP" id="MF_00118_B">
    <property type="entry name" value="EF_Tu_B"/>
    <property type="match status" value="1"/>
</dbReference>
<keyword evidence="9" id="KW-0934">Plastid</keyword>
<dbReference type="GO" id="GO:0005829">
    <property type="term" value="C:cytosol"/>
    <property type="evidence" value="ECO:0007669"/>
    <property type="project" value="TreeGrafter"/>
</dbReference>
<dbReference type="InterPro" id="IPR000795">
    <property type="entry name" value="T_Tr_GTP-bd_dom"/>
</dbReference>
<dbReference type="CDD" id="cd03697">
    <property type="entry name" value="EFTU_II"/>
    <property type="match status" value="1"/>
</dbReference>
<dbReference type="PRINTS" id="PR00315">
    <property type="entry name" value="ELONGATNFCT"/>
</dbReference>
<name>A0A4D6WZ19_9FLOR</name>
<comment type="similarity">
    <text evidence="2 7">Belongs to the TRAFAC class translation factor GTPase superfamily. Classic translation factor GTPase family. EF-Tu/EF-1A subfamily.</text>
</comment>
<dbReference type="InterPro" id="IPR004160">
    <property type="entry name" value="Transl_elong_EFTu/EF1A_C"/>
</dbReference>
<keyword evidence="6 7" id="KW-0342">GTP-binding</keyword>
<organism evidence="9">
    <name type="scientific">Sphondylothamnion multifidum</name>
    <dbReference type="NCBI Taxonomy" id="193186"/>
    <lineage>
        <taxon>Eukaryota</taxon>
        <taxon>Rhodophyta</taxon>
        <taxon>Florideophyceae</taxon>
        <taxon>Rhodymeniophycidae</taxon>
        <taxon>Ceramiales</taxon>
        <taxon>Ceramiaceae</taxon>
        <taxon>Sphondylothamnion</taxon>
    </lineage>
</organism>
<dbReference type="InterPro" id="IPR041709">
    <property type="entry name" value="EF-Tu_GTP-bd"/>
</dbReference>
<dbReference type="NCBIfam" id="TIGR00485">
    <property type="entry name" value="EF-Tu"/>
    <property type="match status" value="1"/>
</dbReference>
<gene>
    <name evidence="9" type="primary">tufA</name>
</gene>
<dbReference type="InterPro" id="IPR031157">
    <property type="entry name" value="G_TR_CS"/>
</dbReference>
<dbReference type="SUPFAM" id="SSF50447">
    <property type="entry name" value="Translation proteins"/>
    <property type="match status" value="1"/>
</dbReference>
<dbReference type="InterPro" id="IPR004161">
    <property type="entry name" value="EFTu-like_2"/>
</dbReference>
<dbReference type="Pfam" id="PF03143">
    <property type="entry name" value="GTP_EFTU_D3"/>
    <property type="match status" value="1"/>
</dbReference>
<dbReference type="PROSITE" id="PS00301">
    <property type="entry name" value="G_TR_1"/>
    <property type="match status" value="1"/>
</dbReference>
<dbReference type="Gene3D" id="2.40.30.10">
    <property type="entry name" value="Translation factors"/>
    <property type="match status" value="2"/>
</dbReference>
<dbReference type="Pfam" id="PF00009">
    <property type="entry name" value="GTP_EFTU"/>
    <property type="match status" value="1"/>
</dbReference>
<dbReference type="SUPFAM" id="SSF52540">
    <property type="entry name" value="P-loop containing nucleoside triphosphate hydrolases"/>
    <property type="match status" value="1"/>
</dbReference>